<accession>A0A7W9U3K5</accession>
<sequence>MSGRLARILPERDKAPLCVESTQALLSTRRPISAERLIARRTLPSSVLARHSSPSAPKAFAPRPVIDLSSSFSTPTRHRPTKPCVDSTQRIPHSTRDLHNSIAKHPNSARTQHLPRRTCVDSTRQLFVTGTISNSRNQLPRTCPSRNPAVTCVGSTQPAPLPCRKTCRLDTAPVHRPAIKKARFRGLRRSFNSAASRLNRASH</sequence>
<evidence type="ECO:0000313" key="3">
    <source>
        <dbReference type="Proteomes" id="UP000571554"/>
    </source>
</evidence>
<keyword evidence="3" id="KW-1185">Reference proteome</keyword>
<evidence type="ECO:0000313" key="2">
    <source>
        <dbReference type="EMBL" id="MBB6106412.1"/>
    </source>
</evidence>
<comment type="caution">
    <text evidence="2">The sequence shown here is derived from an EMBL/GenBank/DDBJ whole genome shotgun (WGS) entry which is preliminary data.</text>
</comment>
<organism evidence="2 3">
    <name type="scientific">Paraburkholderia bannensis</name>
    <dbReference type="NCBI Taxonomy" id="765414"/>
    <lineage>
        <taxon>Bacteria</taxon>
        <taxon>Pseudomonadati</taxon>
        <taxon>Pseudomonadota</taxon>
        <taxon>Betaproteobacteria</taxon>
        <taxon>Burkholderiales</taxon>
        <taxon>Burkholderiaceae</taxon>
        <taxon>Paraburkholderia</taxon>
    </lineage>
</organism>
<feature type="region of interest" description="Disordered" evidence="1">
    <location>
        <begin position="70"/>
        <end position="91"/>
    </location>
</feature>
<dbReference type="AlphaFoldDB" id="A0A7W9U3K5"/>
<gene>
    <name evidence="2" type="ORF">F4827_006287</name>
</gene>
<dbReference type="EMBL" id="JACHBW010000026">
    <property type="protein sequence ID" value="MBB6106412.1"/>
    <property type="molecule type" value="Genomic_DNA"/>
</dbReference>
<protein>
    <submittedName>
        <fullName evidence="2">Uncharacterized protein</fullName>
    </submittedName>
</protein>
<evidence type="ECO:0000256" key="1">
    <source>
        <dbReference type="SAM" id="MobiDB-lite"/>
    </source>
</evidence>
<proteinExistence type="predicted"/>
<dbReference type="Proteomes" id="UP000571554">
    <property type="component" value="Unassembled WGS sequence"/>
</dbReference>
<reference evidence="2 3" key="1">
    <citation type="submission" date="2020-08" db="EMBL/GenBank/DDBJ databases">
        <title>Above-ground endophytic microbial communities from plants in different locations in the United States.</title>
        <authorList>
            <person name="Frank C."/>
        </authorList>
    </citation>
    <scope>NUCLEOTIDE SEQUENCE [LARGE SCALE GENOMIC DNA]</scope>
    <source>
        <strain evidence="2 3">WP4_2_2</strain>
    </source>
</reference>
<name>A0A7W9U3K5_9BURK</name>